<dbReference type="PANTHER" id="PTHR42659:SF2">
    <property type="entry name" value="XANTHINE DEHYDROGENASE SUBUNIT C-RELATED"/>
    <property type="match status" value="1"/>
</dbReference>
<evidence type="ECO:0000313" key="6">
    <source>
        <dbReference type="Proteomes" id="UP000655751"/>
    </source>
</evidence>
<dbReference type="Proteomes" id="UP000655751">
    <property type="component" value="Unassembled WGS sequence"/>
</dbReference>
<dbReference type="InterPro" id="IPR016167">
    <property type="entry name" value="FAD-bd_PCMH_sub1"/>
</dbReference>
<dbReference type="Gene3D" id="3.30.390.50">
    <property type="entry name" value="CO dehydrogenase flavoprotein, C-terminal domain"/>
    <property type="match status" value="1"/>
</dbReference>
<organism evidence="5 6">
    <name type="scientific">Nocardia bovistercoris</name>
    <dbReference type="NCBI Taxonomy" id="2785916"/>
    <lineage>
        <taxon>Bacteria</taxon>
        <taxon>Bacillati</taxon>
        <taxon>Actinomycetota</taxon>
        <taxon>Actinomycetes</taxon>
        <taxon>Mycobacteriales</taxon>
        <taxon>Nocardiaceae</taxon>
        <taxon>Nocardia</taxon>
    </lineage>
</organism>
<keyword evidence="1" id="KW-0285">Flavoprotein</keyword>
<keyword evidence="6" id="KW-1185">Reference proteome</keyword>
<evidence type="ECO:0000256" key="3">
    <source>
        <dbReference type="ARBA" id="ARBA00023002"/>
    </source>
</evidence>
<dbReference type="PROSITE" id="PS51387">
    <property type="entry name" value="FAD_PCMH"/>
    <property type="match status" value="1"/>
</dbReference>
<dbReference type="InterPro" id="IPR016169">
    <property type="entry name" value="FAD-bd_PCMH_sub2"/>
</dbReference>
<dbReference type="InterPro" id="IPR036318">
    <property type="entry name" value="FAD-bd_PCMH-like_sf"/>
</dbReference>
<evidence type="ECO:0000256" key="2">
    <source>
        <dbReference type="ARBA" id="ARBA00022827"/>
    </source>
</evidence>
<dbReference type="SUPFAM" id="SSF55447">
    <property type="entry name" value="CO dehydrogenase flavoprotein C-terminal domain-like"/>
    <property type="match status" value="1"/>
</dbReference>
<dbReference type="InterPro" id="IPR036683">
    <property type="entry name" value="CO_DH_flav_C_dom_sf"/>
</dbReference>
<dbReference type="PANTHER" id="PTHR42659">
    <property type="entry name" value="XANTHINE DEHYDROGENASE SUBUNIT C-RELATED"/>
    <property type="match status" value="1"/>
</dbReference>
<evidence type="ECO:0000259" key="4">
    <source>
        <dbReference type="PROSITE" id="PS51387"/>
    </source>
</evidence>
<reference evidence="5" key="1">
    <citation type="submission" date="2020-11" db="EMBL/GenBank/DDBJ databases">
        <title>Nocardia NEAU-351.nov., a novel actinomycete isolated from the cow dung.</title>
        <authorList>
            <person name="Zhang X."/>
        </authorList>
    </citation>
    <scope>NUCLEOTIDE SEQUENCE</scope>
    <source>
        <strain evidence="5">NEAU-351</strain>
    </source>
</reference>
<evidence type="ECO:0000313" key="5">
    <source>
        <dbReference type="EMBL" id="MBH0776343.1"/>
    </source>
</evidence>
<feature type="domain" description="FAD-binding PCMH-type" evidence="4">
    <location>
        <begin position="1"/>
        <end position="172"/>
    </location>
</feature>
<dbReference type="GO" id="GO:0016491">
    <property type="term" value="F:oxidoreductase activity"/>
    <property type="evidence" value="ECO:0007669"/>
    <property type="project" value="UniProtKB-KW"/>
</dbReference>
<dbReference type="Gene3D" id="3.30.43.10">
    <property type="entry name" value="Uridine Diphospho-n-acetylenolpyruvylglucosamine Reductase, domain 2"/>
    <property type="match status" value="1"/>
</dbReference>
<dbReference type="SUPFAM" id="SSF56176">
    <property type="entry name" value="FAD-binding/transporter-associated domain-like"/>
    <property type="match status" value="1"/>
</dbReference>
<dbReference type="InterPro" id="IPR005107">
    <property type="entry name" value="CO_DH_flav_C"/>
</dbReference>
<gene>
    <name evidence="5" type="ORF">IT779_08610</name>
</gene>
<dbReference type="RefSeq" id="WP_198428332.1">
    <property type="nucleotide sequence ID" value="NZ_JADMLG010000003.1"/>
</dbReference>
<dbReference type="SMART" id="SM01092">
    <property type="entry name" value="CO_deh_flav_C"/>
    <property type="match status" value="1"/>
</dbReference>
<dbReference type="EMBL" id="JADMLG010000003">
    <property type="protein sequence ID" value="MBH0776343.1"/>
    <property type="molecule type" value="Genomic_DNA"/>
</dbReference>
<dbReference type="Pfam" id="PF00941">
    <property type="entry name" value="FAD_binding_5"/>
    <property type="match status" value="1"/>
</dbReference>
<dbReference type="Pfam" id="PF03450">
    <property type="entry name" value="CO_deh_flav_C"/>
    <property type="match status" value="1"/>
</dbReference>
<keyword evidence="3" id="KW-0560">Oxidoreductase</keyword>
<accession>A0A931IAL7</accession>
<dbReference type="AlphaFoldDB" id="A0A931IAL7"/>
<dbReference type="GO" id="GO:0071949">
    <property type="term" value="F:FAD binding"/>
    <property type="evidence" value="ECO:0007669"/>
    <property type="project" value="InterPro"/>
</dbReference>
<dbReference type="InterPro" id="IPR002346">
    <property type="entry name" value="Mopterin_DH_FAD-bd"/>
</dbReference>
<dbReference type="InterPro" id="IPR051312">
    <property type="entry name" value="Diverse_Substr_Oxidored"/>
</dbReference>
<dbReference type="Gene3D" id="3.30.465.10">
    <property type="match status" value="1"/>
</dbReference>
<name>A0A931IAL7_9NOCA</name>
<sequence length="281" mass="30516">MTRVHHPRSLEEATALVAQLDEAIVYGGGTAIQILLKQGLISAPDYVDLLHVPGLSELTHVGERVRIGAMVRLREVERDPHVRRALPLAAETYGHVANPRVRNTASAGGNIAHGDYRLDPPAALMALDAVVEIASTHGVREVSIREFFTDFQQTAVQHDELVTAILVPRPAVGTVGAFTKMRSLSQNDWPCASAAVLMVPEDDFVDVRIGLGAVAPTTVYVAFDLTSDMNARQAVDVAIEIADSVMEPLPDVRGSANYKARMGRVAVEESIRRCLEELDRD</sequence>
<proteinExistence type="predicted"/>
<evidence type="ECO:0000256" key="1">
    <source>
        <dbReference type="ARBA" id="ARBA00022630"/>
    </source>
</evidence>
<keyword evidence="2" id="KW-0274">FAD</keyword>
<protein>
    <submittedName>
        <fullName evidence="5">FAD binding domain-containing protein</fullName>
    </submittedName>
</protein>
<comment type="caution">
    <text evidence="5">The sequence shown here is derived from an EMBL/GenBank/DDBJ whole genome shotgun (WGS) entry which is preliminary data.</text>
</comment>
<dbReference type="InterPro" id="IPR016166">
    <property type="entry name" value="FAD-bd_PCMH"/>
</dbReference>